<evidence type="ECO:0000313" key="6">
    <source>
        <dbReference type="EMBL" id="GAA3238861.1"/>
    </source>
</evidence>
<dbReference type="PANTHER" id="PTHR46580:SF4">
    <property type="entry name" value="ATP_GTP-BINDING PROTEIN"/>
    <property type="match status" value="1"/>
</dbReference>
<evidence type="ECO:0000256" key="1">
    <source>
        <dbReference type="ARBA" id="ARBA00022729"/>
    </source>
</evidence>
<accession>A0ABP6QKV6</accession>
<dbReference type="PANTHER" id="PTHR46580">
    <property type="entry name" value="SENSOR KINASE-RELATED"/>
    <property type="match status" value="1"/>
</dbReference>
<evidence type="ECO:0000256" key="3">
    <source>
        <dbReference type="ARBA" id="ARBA00023180"/>
    </source>
</evidence>
<evidence type="ECO:0000256" key="2">
    <source>
        <dbReference type="ARBA" id="ARBA00022737"/>
    </source>
</evidence>
<reference evidence="7" key="1">
    <citation type="journal article" date="2019" name="Int. J. Syst. Evol. Microbiol.">
        <title>The Global Catalogue of Microorganisms (GCM) 10K type strain sequencing project: providing services to taxonomists for standard genome sequencing and annotation.</title>
        <authorList>
            <consortium name="The Broad Institute Genomics Platform"/>
            <consortium name="The Broad Institute Genome Sequencing Center for Infectious Disease"/>
            <person name="Wu L."/>
            <person name="Ma J."/>
        </authorList>
    </citation>
    <scope>NUCLEOTIDE SEQUENCE [LARGE SCALE GENOMIC DNA]</scope>
    <source>
        <strain evidence="7">JCM 9377</strain>
    </source>
</reference>
<feature type="region of interest" description="Disordered" evidence="4">
    <location>
        <begin position="319"/>
        <end position="338"/>
    </location>
</feature>
<dbReference type="Pfam" id="PF01839">
    <property type="entry name" value="FG-GAP"/>
    <property type="match status" value="2"/>
</dbReference>
<proteinExistence type="predicted"/>
<name>A0ABP6QKV6_9ACTN</name>
<sequence length="443" mass="46241">MEKRVIATAAALACLAPAVPADAAPRKAARAFDFNGDGRQETVIASAFRNLTLVAFSTGKRQKLTIRGDGSYASADFDRDGHADLASNGPGGVTVVYGSKQGLSKRRVFLPTGPGAIASQSLAAGDLNKDGRADLVAGVGTGYWTLYGVGRGRPRKVHRLIGTPVFGGSEWDHAEPDGYSPVLGDYDGDGRLDAVLIPAGGLGRDISTGHARVWPYSYAPGTPTGLDAPRFTALSGGVVGKAGDFNGDGRTDLVHGGDVYVDEAPFAAEVYIDYGGLGGFGRHVVLSQETKGVPGRHFSDSSDNFGRSLAVADVNGDGRADLAVGNPTDTEGRTESPGRRLFRNSVTVLFGGRTGITTRGVRRITAASPGIPGPTGVNDEFGAALRFTDVNGDRRPELVIGAPGPHAVYTLRNVRGRLQTARPGVLRPGSFHLPRTFFFGGIL</sequence>
<dbReference type="Gene3D" id="2.130.10.130">
    <property type="entry name" value="Integrin alpha, N-terminal"/>
    <property type="match status" value="2"/>
</dbReference>
<dbReference type="Proteomes" id="UP001501237">
    <property type="component" value="Unassembled WGS sequence"/>
</dbReference>
<dbReference type="InterPro" id="IPR013519">
    <property type="entry name" value="Int_alpha_beta-p"/>
</dbReference>
<evidence type="ECO:0000256" key="4">
    <source>
        <dbReference type="SAM" id="MobiDB-lite"/>
    </source>
</evidence>
<feature type="signal peptide" evidence="5">
    <location>
        <begin position="1"/>
        <end position="23"/>
    </location>
</feature>
<evidence type="ECO:0000256" key="5">
    <source>
        <dbReference type="SAM" id="SignalP"/>
    </source>
</evidence>
<keyword evidence="2" id="KW-0677">Repeat</keyword>
<dbReference type="SMART" id="SM00191">
    <property type="entry name" value="Int_alpha"/>
    <property type="match status" value="4"/>
</dbReference>
<dbReference type="Pfam" id="PF13517">
    <property type="entry name" value="FG-GAP_3"/>
    <property type="match status" value="1"/>
</dbReference>
<dbReference type="SUPFAM" id="SSF69318">
    <property type="entry name" value="Integrin alpha N-terminal domain"/>
    <property type="match status" value="1"/>
</dbReference>
<evidence type="ECO:0000313" key="7">
    <source>
        <dbReference type="Proteomes" id="UP001501237"/>
    </source>
</evidence>
<comment type="caution">
    <text evidence="6">The sequence shown here is derived from an EMBL/GenBank/DDBJ whole genome shotgun (WGS) entry which is preliminary data.</text>
</comment>
<feature type="chain" id="PRO_5046101041" evidence="5">
    <location>
        <begin position="24"/>
        <end position="443"/>
    </location>
</feature>
<keyword evidence="7" id="KW-1185">Reference proteome</keyword>
<gene>
    <name evidence="6" type="ORF">GCM10010468_74650</name>
</gene>
<dbReference type="EMBL" id="BAAAUV010000036">
    <property type="protein sequence ID" value="GAA3238861.1"/>
    <property type="molecule type" value="Genomic_DNA"/>
</dbReference>
<organism evidence="6 7">
    <name type="scientific">Actinocorallia longicatena</name>
    <dbReference type="NCBI Taxonomy" id="111803"/>
    <lineage>
        <taxon>Bacteria</taxon>
        <taxon>Bacillati</taxon>
        <taxon>Actinomycetota</taxon>
        <taxon>Actinomycetes</taxon>
        <taxon>Streptosporangiales</taxon>
        <taxon>Thermomonosporaceae</taxon>
        <taxon>Actinocorallia</taxon>
    </lineage>
</organism>
<dbReference type="RefSeq" id="WP_344838342.1">
    <property type="nucleotide sequence ID" value="NZ_BAAAUV010000036.1"/>
</dbReference>
<protein>
    <submittedName>
        <fullName evidence="6">FG-GAP-like repeat-containing protein</fullName>
    </submittedName>
</protein>
<dbReference type="InterPro" id="IPR028994">
    <property type="entry name" value="Integrin_alpha_N"/>
</dbReference>
<keyword evidence="3" id="KW-0325">Glycoprotein</keyword>
<dbReference type="PROSITE" id="PS51470">
    <property type="entry name" value="FG_GAP"/>
    <property type="match status" value="1"/>
</dbReference>
<dbReference type="InterPro" id="IPR013517">
    <property type="entry name" value="FG-GAP"/>
</dbReference>
<keyword evidence="1 5" id="KW-0732">Signal</keyword>